<feature type="region of interest" description="Disordered" evidence="1">
    <location>
        <begin position="1"/>
        <end position="59"/>
    </location>
</feature>
<dbReference type="Proteomes" id="UP000324222">
    <property type="component" value="Unassembled WGS sequence"/>
</dbReference>
<dbReference type="EMBL" id="VSRR010116951">
    <property type="protein sequence ID" value="MPC99099.1"/>
    <property type="molecule type" value="Genomic_DNA"/>
</dbReference>
<sequence length="59" mass="6925">MNLVERWRAHDNSHENTEHRDSVPGRAEPRRTGLPPFTLGAPLKHNGEQNTHRQLRRHL</sequence>
<gene>
    <name evidence="2" type="ORF">E2C01_094494</name>
</gene>
<organism evidence="2 3">
    <name type="scientific">Portunus trituberculatus</name>
    <name type="common">Swimming crab</name>
    <name type="synonym">Neptunus trituberculatus</name>
    <dbReference type="NCBI Taxonomy" id="210409"/>
    <lineage>
        <taxon>Eukaryota</taxon>
        <taxon>Metazoa</taxon>
        <taxon>Ecdysozoa</taxon>
        <taxon>Arthropoda</taxon>
        <taxon>Crustacea</taxon>
        <taxon>Multicrustacea</taxon>
        <taxon>Malacostraca</taxon>
        <taxon>Eumalacostraca</taxon>
        <taxon>Eucarida</taxon>
        <taxon>Decapoda</taxon>
        <taxon>Pleocyemata</taxon>
        <taxon>Brachyura</taxon>
        <taxon>Eubrachyura</taxon>
        <taxon>Portunoidea</taxon>
        <taxon>Portunidae</taxon>
        <taxon>Portuninae</taxon>
        <taxon>Portunus</taxon>
    </lineage>
</organism>
<evidence type="ECO:0000256" key="1">
    <source>
        <dbReference type="SAM" id="MobiDB-lite"/>
    </source>
</evidence>
<keyword evidence="3" id="KW-1185">Reference proteome</keyword>
<name>A0A5B7JW94_PORTR</name>
<proteinExistence type="predicted"/>
<feature type="compositionally biased region" description="Basic and acidic residues" evidence="1">
    <location>
        <begin position="1"/>
        <end position="31"/>
    </location>
</feature>
<comment type="caution">
    <text evidence="2">The sequence shown here is derived from an EMBL/GenBank/DDBJ whole genome shotgun (WGS) entry which is preliminary data.</text>
</comment>
<evidence type="ECO:0000313" key="2">
    <source>
        <dbReference type="EMBL" id="MPC99099.1"/>
    </source>
</evidence>
<dbReference type="AlphaFoldDB" id="A0A5B7JW94"/>
<reference evidence="2 3" key="1">
    <citation type="submission" date="2019-05" db="EMBL/GenBank/DDBJ databases">
        <title>Another draft genome of Portunus trituberculatus and its Hox gene families provides insights of decapod evolution.</title>
        <authorList>
            <person name="Jeong J.-H."/>
            <person name="Song I."/>
            <person name="Kim S."/>
            <person name="Choi T."/>
            <person name="Kim D."/>
            <person name="Ryu S."/>
            <person name="Kim W."/>
        </authorList>
    </citation>
    <scope>NUCLEOTIDE SEQUENCE [LARGE SCALE GENOMIC DNA]</scope>
    <source>
        <tissue evidence="2">Muscle</tissue>
    </source>
</reference>
<accession>A0A5B7JW94</accession>
<evidence type="ECO:0000313" key="3">
    <source>
        <dbReference type="Proteomes" id="UP000324222"/>
    </source>
</evidence>
<protein>
    <submittedName>
        <fullName evidence="2">Uncharacterized protein</fullName>
    </submittedName>
</protein>